<dbReference type="Pfam" id="PF13966">
    <property type="entry name" value="zf-RVT"/>
    <property type="match status" value="1"/>
</dbReference>
<keyword evidence="2" id="KW-0548">Nucleotidyltransferase</keyword>
<dbReference type="InterPro" id="IPR026960">
    <property type="entry name" value="RVT-Znf"/>
</dbReference>
<name>Q6UUN4_ORYSJ</name>
<keyword evidence="2" id="KW-0695">RNA-directed DNA polymerase</keyword>
<feature type="domain" description="Reverse transcriptase zinc-binding" evidence="1">
    <location>
        <begin position="176"/>
        <end position="271"/>
    </location>
</feature>
<dbReference type="EMBL" id="AY360385">
    <property type="protein sequence ID" value="AAQ56326.1"/>
    <property type="molecule type" value="Genomic_DNA"/>
</dbReference>
<evidence type="ECO:0000259" key="1">
    <source>
        <dbReference type="Pfam" id="PF13966"/>
    </source>
</evidence>
<protein>
    <submittedName>
        <fullName evidence="2">Putative reverse transcriptase</fullName>
    </submittedName>
</protein>
<gene>
    <name evidence="2" type="ORF">OSJNBa0095C12.11</name>
</gene>
<reference evidence="2" key="1">
    <citation type="journal article" date="2004" name="Nat. Genet.">
        <title>Sequencing of a rice centromere uncovers active genes.</title>
        <authorList>
            <person name="Nagaki K."/>
            <person name="Cheng Z."/>
            <person name="Ouyang S."/>
            <person name="Talbert P.B."/>
            <person name="Kim M."/>
            <person name="Jones K.M."/>
            <person name="Henikoff S."/>
            <person name="Buell C.R."/>
            <person name="Jiang J."/>
        </authorList>
    </citation>
    <scope>NUCLEOTIDE SEQUENCE</scope>
</reference>
<accession>Q6UUN4</accession>
<dbReference type="AlphaFoldDB" id="Q6UUN4"/>
<proteinExistence type="predicted"/>
<keyword evidence="2" id="KW-0808">Transferase</keyword>
<dbReference type="GO" id="GO:0003964">
    <property type="term" value="F:RNA-directed DNA polymerase activity"/>
    <property type="evidence" value="ECO:0007669"/>
    <property type="project" value="UniProtKB-KW"/>
</dbReference>
<evidence type="ECO:0000313" key="2">
    <source>
        <dbReference type="EMBL" id="AAQ56326.1"/>
    </source>
</evidence>
<organism evidence="2">
    <name type="scientific">Oryza sativa subsp. japonica</name>
    <name type="common">Rice</name>
    <dbReference type="NCBI Taxonomy" id="39947"/>
    <lineage>
        <taxon>Eukaryota</taxon>
        <taxon>Viridiplantae</taxon>
        <taxon>Streptophyta</taxon>
        <taxon>Embryophyta</taxon>
        <taxon>Tracheophyta</taxon>
        <taxon>Spermatophyta</taxon>
        <taxon>Magnoliopsida</taxon>
        <taxon>Liliopsida</taxon>
        <taxon>Poales</taxon>
        <taxon>Poaceae</taxon>
        <taxon>BOP clade</taxon>
        <taxon>Oryzoideae</taxon>
        <taxon>Oryzeae</taxon>
        <taxon>Oryzinae</taxon>
        <taxon>Oryza</taxon>
        <taxon>Oryza sativa</taxon>
    </lineage>
</organism>
<sequence>MEQELEFGFLDGIWGGEVSWDLSLMRKRKNNRGGRRRGFPLPTLCPEVGRTPKGGFWAKKAPKLILPKFMGGLGFRDMRLFNQALLARQAWRLIQFPDSLCARLLKAKYFPNSELIDAVFLGDSSVTWKSLEYGLQLLKKGLIWRIGDGTKKFSKLNCLNIRQDFLAWHYEKSGLFSIQSAYKLVLHARLDSNLGSSSSAANGERSIWGSISKTPVPHKIKIFAWRLANKGLATIRNRCSRNLEVDATYRICGMEVEDEFHAVISCMRARALRESLRSCWKLPA</sequence>